<organism evidence="9 10">
    <name type="scientific">Rubrobacter xylanophilus</name>
    <dbReference type="NCBI Taxonomy" id="49319"/>
    <lineage>
        <taxon>Bacteria</taxon>
        <taxon>Bacillati</taxon>
        <taxon>Actinomycetota</taxon>
        <taxon>Rubrobacteria</taxon>
        <taxon>Rubrobacterales</taxon>
        <taxon>Rubrobacteraceae</taxon>
        <taxon>Rubrobacter</taxon>
    </lineage>
</organism>
<feature type="binding site" evidence="4 6">
    <location>
        <position position="109"/>
    </location>
    <ligand>
        <name>substrate</name>
    </ligand>
</feature>
<dbReference type="SUPFAM" id="SSF55120">
    <property type="entry name" value="Pseudouridine synthase"/>
    <property type="match status" value="1"/>
</dbReference>
<comment type="subunit">
    <text evidence="4">Homodimer.</text>
</comment>
<dbReference type="HAMAP" id="MF_00171">
    <property type="entry name" value="TruA"/>
    <property type="match status" value="1"/>
</dbReference>
<evidence type="ECO:0000313" key="9">
    <source>
        <dbReference type="EMBL" id="BBL79551.1"/>
    </source>
</evidence>
<protein>
    <recommendedName>
        <fullName evidence="4">tRNA pseudouridine synthase A</fullName>
        <ecNumber evidence="4">5.4.99.12</ecNumber>
    </recommendedName>
    <alternativeName>
        <fullName evidence="4">tRNA pseudouridine(38-40) synthase</fullName>
    </alternativeName>
    <alternativeName>
        <fullName evidence="4">tRNA pseudouridylate synthase I</fullName>
    </alternativeName>
    <alternativeName>
        <fullName evidence="4">tRNA-uridine isomerase I</fullName>
    </alternativeName>
</protein>
<evidence type="ECO:0000256" key="3">
    <source>
        <dbReference type="ARBA" id="ARBA00023235"/>
    </source>
</evidence>
<evidence type="ECO:0000256" key="1">
    <source>
        <dbReference type="ARBA" id="ARBA00009375"/>
    </source>
</evidence>
<evidence type="ECO:0000256" key="5">
    <source>
        <dbReference type="PIRSR" id="PIRSR001430-1"/>
    </source>
</evidence>
<comment type="similarity">
    <text evidence="1 4 7">Belongs to the tRNA pseudouridine synthase TruA family.</text>
</comment>
<dbReference type="CDD" id="cd02570">
    <property type="entry name" value="PseudoU_synth_EcTruA"/>
    <property type="match status" value="1"/>
</dbReference>
<dbReference type="FunFam" id="3.30.70.580:FF:000001">
    <property type="entry name" value="tRNA pseudouridine synthase A"/>
    <property type="match status" value="1"/>
</dbReference>
<dbReference type="PIRSF" id="PIRSF001430">
    <property type="entry name" value="tRNA_psdUrid_synth"/>
    <property type="match status" value="1"/>
</dbReference>
<dbReference type="GO" id="GO:0031119">
    <property type="term" value="P:tRNA pseudouridine synthesis"/>
    <property type="evidence" value="ECO:0007669"/>
    <property type="project" value="UniProtKB-UniRule"/>
</dbReference>
<dbReference type="Pfam" id="PF01416">
    <property type="entry name" value="PseudoU_synth_1"/>
    <property type="match status" value="2"/>
</dbReference>
<name>A0A510HHV0_9ACTN</name>
<proteinExistence type="inferred from homology"/>
<reference evidence="9" key="1">
    <citation type="journal article" date="2019" name="Microbiol. Resour. Announc.">
        <title>Complete Genome Sequence of Rubrobacter xylanophilus Strain AA3-22, Isolated from Arima Onsen in Japan.</title>
        <authorList>
            <person name="Tomariguchi N."/>
            <person name="Miyazaki K."/>
        </authorList>
    </citation>
    <scope>NUCLEOTIDE SEQUENCE [LARGE SCALE GENOMIC DNA]</scope>
    <source>
        <strain evidence="9">AA3-22</strain>
    </source>
</reference>
<evidence type="ECO:0000313" key="10">
    <source>
        <dbReference type="Proteomes" id="UP000318065"/>
    </source>
</evidence>
<dbReference type="InterPro" id="IPR020103">
    <property type="entry name" value="PsdUridine_synth_cat_dom_sf"/>
</dbReference>
<dbReference type="InterPro" id="IPR020095">
    <property type="entry name" value="PsdUridine_synth_TruA_C"/>
</dbReference>
<feature type="domain" description="Pseudouridine synthase I TruA alpha/beta" evidence="8">
    <location>
        <begin position="7"/>
        <end position="89"/>
    </location>
</feature>
<evidence type="ECO:0000259" key="8">
    <source>
        <dbReference type="Pfam" id="PF01416"/>
    </source>
</evidence>
<keyword evidence="2 4" id="KW-0819">tRNA processing</keyword>
<dbReference type="NCBIfam" id="TIGR00071">
    <property type="entry name" value="hisT_truA"/>
    <property type="match status" value="1"/>
</dbReference>
<sequence length="257" mass="28644">MRFAGLVEYDGTGFSGWARQPGERTVEEELSRALRTVLRQPVRLTAAGRTDAGVHASGQVVSFEAKTGLSPEAIAYKASAVLPEDVALRRCVRAPVGFDARRDAVSRSYEYRILNAPVRSPLLRHRAVHVGWRPDFGLLREAAALVLGAHDFRAFTPAKSHHVHFERLVSESRWERRGDLLVYRITADAFLYNMVRALVGTMLEVARGRRDLASFEKLLKGAHRAEGGPTAPARGLTLVRVRYAVEEVEEMLWTPGF</sequence>
<dbReference type="PANTHER" id="PTHR11142">
    <property type="entry name" value="PSEUDOURIDYLATE SYNTHASE"/>
    <property type="match status" value="1"/>
</dbReference>
<keyword evidence="3 4" id="KW-0413">Isomerase</keyword>
<dbReference type="InterPro" id="IPR020097">
    <property type="entry name" value="PsdUridine_synth_TruA_a/b_dom"/>
</dbReference>
<evidence type="ECO:0000256" key="4">
    <source>
        <dbReference type="HAMAP-Rule" id="MF_00171"/>
    </source>
</evidence>
<dbReference type="Gene3D" id="3.30.70.660">
    <property type="entry name" value="Pseudouridine synthase I, catalytic domain, C-terminal subdomain"/>
    <property type="match status" value="1"/>
</dbReference>
<comment type="caution">
    <text evidence="4">Lacks conserved residue(s) required for the propagation of feature annotation.</text>
</comment>
<feature type="active site" description="Nucleophile" evidence="4 5">
    <location>
        <position position="51"/>
    </location>
</feature>
<feature type="domain" description="Pseudouridine synthase I TruA alpha/beta" evidence="8">
    <location>
        <begin position="142"/>
        <end position="243"/>
    </location>
</feature>
<keyword evidence="10" id="KW-1185">Reference proteome</keyword>
<dbReference type="RefSeq" id="WP_143527543.1">
    <property type="nucleotide sequence ID" value="NZ_AP019791.1"/>
</dbReference>
<dbReference type="EMBL" id="AP019791">
    <property type="protein sequence ID" value="BBL79551.1"/>
    <property type="molecule type" value="Genomic_DNA"/>
</dbReference>
<dbReference type="PANTHER" id="PTHR11142:SF0">
    <property type="entry name" value="TRNA PSEUDOURIDINE SYNTHASE-LIKE 1"/>
    <property type="match status" value="1"/>
</dbReference>
<dbReference type="Gene3D" id="3.30.70.580">
    <property type="entry name" value="Pseudouridine synthase I, catalytic domain, N-terminal subdomain"/>
    <property type="match status" value="1"/>
</dbReference>
<dbReference type="InterPro" id="IPR020094">
    <property type="entry name" value="TruA/RsuA/RluB/E/F_N"/>
</dbReference>
<dbReference type="GO" id="GO:0003723">
    <property type="term" value="F:RNA binding"/>
    <property type="evidence" value="ECO:0007669"/>
    <property type="project" value="InterPro"/>
</dbReference>
<dbReference type="AlphaFoldDB" id="A0A510HHV0"/>
<gene>
    <name evidence="4 9" type="primary">truA</name>
    <name evidence="9" type="ORF">RxyAA322_14050</name>
</gene>
<dbReference type="OrthoDB" id="9811823at2"/>
<comment type="function">
    <text evidence="4">Formation of pseudouridine at positions 38, 39 and 40 in the anticodon stem and loop of transfer RNAs.</text>
</comment>
<comment type="catalytic activity">
    <reaction evidence="4 7">
        <text>uridine(38/39/40) in tRNA = pseudouridine(38/39/40) in tRNA</text>
        <dbReference type="Rhea" id="RHEA:22376"/>
        <dbReference type="Rhea" id="RHEA-COMP:10085"/>
        <dbReference type="Rhea" id="RHEA-COMP:10087"/>
        <dbReference type="ChEBI" id="CHEBI:65314"/>
        <dbReference type="ChEBI" id="CHEBI:65315"/>
        <dbReference type="EC" id="5.4.99.12"/>
    </reaction>
</comment>
<dbReference type="EC" id="5.4.99.12" evidence="4"/>
<dbReference type="Proteomes" id="UP000318065">
    <property type="component" value="Chromosome"/>
</dbReference>
<dbReference type="InterPro" id="IPR001406">
    <property type="entry name" value="PsdUridine_synth_TruA"/>
</dbReference>
<accession>A0A510HHV0</accession>
<dbReference type="GO" id="GO:0160147">
    <property type="term" value="F:tRNA pseudouridine(38-40) synthase activity"/>
    <property type="evidence" value="ECO:0007669"/>
    <property type="project" value="UniProtKB-EC"/>
</dbReference>
<evidence type="ECO:0000256" key="6">
    <source>
        <dbReference type="PIRSR" id="PIRSR001430-2"/>
    </source>
</evidence>
<evidence type="ECO:0000256" key="2">
    <source>
        <dbReference type="ARBA" id="ARBA00022694"/>
    </source>
</evidence>
<evidence type="ECO:0000256" key="7">
    <source>
        <dbReference type="RuleBase" id="RU003792"/>
    </source>
</evidence>